<dbReference type="RefSeq" id="WP_115491647.1">
    <property type="nucleotide sequence ID" value="NZ_JACHWW010000001.1"/>
</dbReference>
<dbReference type="OrthoDB" id="9799531at2"/>
<evidence type="ECO:0000313" key="1">
    <source>
        <dbReference type="EMBL" id="RDS77429.1"/>
    </source>
</evidence>
<dbReference type="Gene3D" id="1.10.8.930">
    <property type="entry name" value="Protein of unknown function DUF1465"/>
    <property type="match status" value="1"/>
</dbReference>
<name>A0A395LL61_9SPHN</name>
<reference evidence="1 2" key="1">
    <citation type="submission" date="2018-07" db="EMBL/GenBank/DDBJ databases">
        <title>Erythrobacter nanhaiensis sp. nov., a novel member of the genus Erythrobacter isolated from the South China Sea.</title>
        <authorList>
            <person name="Chen X."/>
            <person name="Liu J."/>
        </authorList>
    </citation>
    <scope>NUCLEOTIDE SEQUENCE [LARGE SCALE GENOMIC DNA]</scope>
    <source>
        <strain evidence="1 2">S-5</strain>
    </source>
</reference>
<dbReference type="EMBL" id="QRBB01000001">
    <property type="protein sequence ID" value="RDS77429.1"/>
    <property type="molecule type" value="Genomic_DNA"/>
</dbReference>
<evidence type="ECO:0000313" key="2">
    <source>
        <dbReference type="Proteomes" id="UP000254101"/>
    </source>
</evidence>
<dbReference type="AlphaFoldDB" id="A0A395LL61"/>
<comment type="caution">
    <text evidence="1">The sequence shown here is derived from an EMBL/GenBank/DDBJ whole genome shotgun (WGS) entry which is preliminary data.</text>
</comment>
<organism evidence="1 2">
    <name type="scientific">Alteriqipengyuania lutimaris</name>
    <dbReference type="NCBI Taxonomy" id="1538146"/>
    <lineage>
        <taxon>Bacteria</taxon>
        <taxon>Pseudomonadati</taxon>
        <taxon>Pseudomonadota</taxon>
        <taxon>Alphaproteobacteria</taxon>
        <taxon>Sphingomonadales</taxon>
        <taxon>Erythrobacteraceae</taxon>
        <taxon>Alteriqipengyuania</taxon>
    </lineage>
</organism>
<dbReference type="InterPro" id="IPR010848">
    <property type="entry name" value="DUF1465"/>
</dbReference>
<protein>
    <submittedName>
        <fullName evidence="1">DUF1465 family protein</fullName>
    </submittedName>
</protein>
<dbReference type="InterPro" id="IPR038301">
    <property type="entry name" value="AraC-like_sf"/>
</dbReference>
<sequence>MPKTTDITALIVEELYCEANVLADEVRTVFAPAVSDLMPVELPLRRALECEGLKATTRVMHVLAWLLNHRAFLAGQMSDLQWERHTNLPPDRSPSAELMALLDLPTQRLVADTQRLHARVARIDREYRERHPISRQPIDGIQARLDRVFAQS</sequence>
<dbReference type="Pfam" id="PF07323">
    <property type="entry name" value="DUF1465"/>
    <property type="match status" value="1"/>
</dbReference>
<gene>
    <name evidence="1" type="ORF">DL238_07285</name>
</gene>
<accession>A0A395LL61</accession>
<dbReference type="Proteomes" id="UP000254101">
    <property type="component" value="Unassembled WGS sequence"/>
</dbReference>
<keyword evidence="2" id="KW-1185">Reference proteome</keyword>
<proteinExistence type="predicted"/>